<evidence type="ECO:0000256" key="6">
    <source>
        <dbReference type="ARBA" id="ARBA00022747"/>
    </source>
</evidence>
<feature type="domain" description="TaqI-like C-terminal specificity" evidence="10">
    <location>
        <begin position="810"/>
        <end position="968"/>
    </location>
</feature>
<organism evidence="11 12">
    <name type="scientific">Afifella marina DSM 2698</name>
    <dbReference type="NCBI Taxonomy" id="1120955"/>
    <lineage>
        <taxon>Bacteria</taxon>
        <taxon>Pseudomonadati</taxon>
        <taxon>Pseudomonadota</taxon>
        <taxon>Alphaproteobacteria</taxon>
        <taxon>Hyphomicrobiales</taxon>
        <taxon>Afifellaceae</taxon>
        <taxon>Afifella</taxon>
    </lineage>
</organism>
<dbReference type="GO" id="GO:0009307">
    <property type="term" value="P:DNA restriction-modification system"/>
    <property type="evidence" value="ECO:0007669"/>
    <property type="project" value="UniProtKB-KW"/>
</dbReference>
<evidence type="ECO:0000256" key="7">
    <source>
        <dbReference type="ARBA" id="ARBA00023125"/>
    </source>
</evidence>
<accession>A0A1G5MEE2</accession>
<dbReference type="PROSITE" id="PS00092">
    <property type="entry name" value="N6_MTASE"/>
    <property type="match status" value="1"/>
</dbReference>
<comment type="similarity">
    <text evidence="1">Belongs to the N(4)/N(6)-methyltransferase family.</text>
</comment>
<dbReference type="GO" id="GO:0003677">
    <property type="term" value="F:DNA binding"/>
    <property type="evidence" value="ECO:0007669"/>
    <property type="project" value="UniProtKB-KW"/>
</dbReference>
<dbReference type="Gene3D" id="3.40.50.150">
    <property type="entry name" value="Vaccinia Virus protein VP39"/>
    <property type="match status" value="1"/>
</dbReference>
<dbReference type="SUPFAM" id="SSF53335">
    <property type="entry name" value="S-adenosyl-L-methionine-dependent methyltransferases"/>
    <property type="match status" value="1"/>
</dbReference>
<proteinExistence type="inferred from homology"/>
<dbReference type="EC" id="2.1.1.72" evidence="2"/>
<dbReference type="InterPro" id="IPR025931">
    <property type="entry name" value="TaqI_C"/>
</dbReference>
<dbReference type="STRING" id="1120955.SAMN03080610_00558"/>
<dbReference type="RefSeq" id="WP_092809339.1">
    <property type="nucleotide sequence ID" value="NZ_FMVW01000001.1"/>
</dbReference>
<keyword evidence="4 11" id="KW-0808">Transferase</keyword>
<dbReference type="EMBL" id="FMVW01000001">
    <property type="protein sequence ID" value="SCZ23557.1"/>
    <property type="molecule type" value="Genomic_DNA"/>
</dbReference>
<dbReference type="InterPro" id="IPR050953">
    <property type="entry name" value="N4_N6_ade-DNA_methylase"/>
</dbReference>
<keyword evidence="7" id="KW-0238">DNA-binding</keyword>
<evidence type="ECO:0000256" key="8">
    <source>
        <dbReference type="ARBA" id="ARBA00047942"/>
    </source>
</evidence>
<gene>
    <name evidence="11" type="ORF">SAMN03080610_00558</name>
</gene>
<evidence type="ECO:0000313" key="11">
    <source>
        <dbReference type="EMBL" id="SCZ23557.1"/>
    </source>
</evidence>
<evidence type="ECO:0000259" key="9">
    <source>
        <dbReference type="Pfam" id="PF07669"/>
    </source>
</evidence>
<evidence type="ECO:0000256" key="5">
    <source>
        <dbReference type="ARBA" id="ARBA00022691"/>
    </source>
</evidence>
<reference evidence="11 12" key="1">
    <citation type="submission" date="2016-10" db="EMBL/GenBank/DDBJ databases">
        <authorList>
            <person name="de Groot N.N."/>
        </authorList>
    </citation>
    <scope>NUCLEOTIDE SEQUENCE [LARGE SCALE GENOMIC DNA]</scope>
    <source>
        <strain evidence="11 12">DSM 2698</strain>
    </source>
</reference>
<evidence type="ECO:0000256" key="3">
    <source>
        <dbReference type="ARBA" id="ARBA00022603"/>
    </source>
</evidence>
<feature type="domain" description="Type II methyltransferase M.TaqI-like" evidence="9">
    <location>
        <begin position="520"/>
        <end position="690"/>
    </location>
</feature>
<evidence type="ECO:0000256" key="4">
    <source>
        <dbReference type="ARBA" id="ARBA00022679"/>
    </source>
</evidence>
<dbReference type="InterPro" id="IPR002052">
    <property type="entry name" value="DNA_methylase_N6_adenine_CS"/>
</dbReference>
<protein>
    <recommendedName>
        <fullName evidence="2">site-specific DNA-methyltransferase (adenine-specific)</fullName>
        <ecNumber evidence="2">2.1.1.72</ecNumber>
    </recommendedName>
</protein>
<name>A0A1G5MEE2_AFIMA</name>
<dbReference type="GO" id="GO:0009007">
    <property type="term" value="F:site-specific DNA-methyltransferase (adenine-specific) activity"/>
    <property type="evidence" value="ECO:0007669"/>
    <property type="project" value="UniProtKB-EC"/>
</dbReference>
<keyword evidence="3 11" id="KW-0489">Methyltransferase</keyword>
<evidence type="ECO:0000256" key="2">
    <source>
        <dbReference type="ARBA" id="ARBA00011900"/>
    </source>
</evidence>
<dbReference type="Pfam" id="PF07669">
    <property type="entry name" value="Eco57I"/>
    <property type="match status" value="1"/>
</dbReference>
<dbReference type="PANTHER" id="PTHR33841">
    <property type="entry name" value="DNA METHYLTRANSFERASE YEEA-RELATED"/>
    <property type="match status" value="1"/>
</dbReference>
<evidence type="ECO:0000259" key="10">
    <source>
        <dbReference type="Pfam" id="PF12950"/>
    </source>
</evidence>
<evidence type="ECO:0000256" key="1">
    <source>
        <dbReference type="ARBA" id="ARBA00006594"/>
    </source>
</evidence>
<dbReference type="Pfam" id="PF12950">
    <property type="entry name" value="TaqI_C"/>
    <property type="match status" value="1"/>
</dbReference>
<dbReference type="GO" id="GO:0032259">
    <property type="term" value="P:methylation"/>
    <property type="evidence" value="ECO:0007669"/>
    <property type="project" value="UniProtKB-KW"/>
</dbReference>
<evidence type="ECO:0000313" key="12">
    <source>
        <dbReference type="Proteomes" id="UP000199347"/>
    </source>
</evidence>
<keyword evidence="5" id="KW-0949">S-adenosyl-L-methionine</keyword>
<dbReference type="OrthoDB" id="9806213at2"/>
<dbReference type="InterPro" id="IPR029063">
    <property type="entry name" value="SAM-dependent_MTases_sf"/>
</dbReference>
<keyword evidence="6" id="KW-0680">Restriction system</keyword>
<dbReference type="AlphaFoldDB" id="A0A1G5MEE2"/>
<sequence>MALFNTKVLARAGAVIETVPETHAAILAHWAGMIRSGEIVRHKETALDGDFKTGIVEGVLGYRPAGHADGQTVDKEHPIGAGRVDLALGRFGGGSDEVVAPFELKGAGTRDLDAPMQGRNITPVEQAWDYALLTGRTVRWVLVTNYVEIRLYSYREGARDYERFDIARLGEMDEYRRFVTLLHADNLLTGRTEELLRESLEADKEIGNAFYANYQDVRERLITEIAATGDGNREPHAPESVVSMAQTIMDRVLFIAFAEDRQLLPANLLRHVTAAANEFAPVPKWDNYLGLFSMIDGGGTVTIRGRPQTISAYNGGLFRRDPAIRSLKLSDEACAGLGTIGNYDFAEDVDVTILGHIFEQSLRDLEKHLAIARGEDEGDFRSLGRSHSKIKKDGIVYTPSFVARFITERTLGAQVRDTFQTVMREHAVAGDPSEYDTLRFEGRKGSAKARKNELAAWRAYLDRLQHLRVVDPACGSGIFLVTAFDWLRAEYDRANAKIAELRGDANAPDLFDIDSEILSKNLYGVDVNAESVEITKLSLWLKTAKSGKPLDGLDHTIRVGDSLIEDANYAYLDHCFTWAEAFPEVFDPDEGEAGFDVVLGNPPYVRMELIRAMKPYLETRYEVVSDRADLYCYFYERGLRLLRRGKNAGRLGYISSNTFFKTGSGAPLRRYLAREATIETVADFGDLQIFQGVTTYPVIMIARAGEPEEDHEISYWDVPAVPDTEFGGAFDAGALPYPQGALGEGSWELESTALRELRAKIMGNHPTLQEVYGAPLYGIKTGLNAAFVIDRATRDRLVAADPRSEKLLRPWLEGKDMRRWRVEPRDLFIIYIPKNRISIDDYPAIRNHLAPFREWEERTKSGNVVMKGLEHRATEQEWFELQQAQEAYVPALEKAKIAYRDVADECAFSLDRSGSFVDSTCFFVPNDSEILLAFLNSRVVWFLMKALTPEFRGGFARFKSQFVGTIPIPDALLSNLELGTLSCTAQSAAANRLTQQTAVTRRIPDLCPPNQRETDGSVKLGRKLEEWWKLDFPAFRAEIKRRFKSDIPLADRSDWEDWLETSRREINEQTAAITAAEHEIDALIYRLFDLTDGEIALLETNT</sequence>
<dbReference type="Proteomes" id="UP000199347">
    <property type="component" value="Unassembled WGS sequence"/>
</dbReference>
<comment type="catalytic activity">
    <reaction evidence="8">
        <text>a 2'-deoxyadenosine in DNA + S-adenosyl-L-methionine = an N(6)-methyl-2'-deoxyadenosine in DNA + S-adenosyl-L-homocysteine + H(+)</text>
        <dbReference type="Rhea" id="RHEA:15197"/>
        <dbReference type="Rhea" id="RHEA-COMP:12418"/>
        <dbReference type="Rhea" id="RHEA-COMP:12419"/>
        <dbReference type="ChEBI" id="CHEBI:15378"/>
        <dbReference type="ChEBI" id="CHEBI:57856"/>
        <dbReference type="ChEBI" id="CHEBI:59789"/>
        <dbReference type="ChEBI" id="CHEBI:90615"/>
        <dbReference type="ChEBI" id="CHEBI:90616"/>
        <dbReference type="EC" id="2.1.1.72"/>
    </reaction>
</comment>
<dbReference type="PANTHER" id="PTHR33841:SF5">
    <property type="entry name" value="DNA METHYLASE (MODIFICATION METHYLASE) (METHYLTRANSFERASE)-RELATED"/>
    <property type="match status" value="1"/>
</dbReference>
<dbReference type="InterPro" id="IPR011639">
    <property type="entry name" value="MethylTrfase_TaqI-like_dom"/>
</dbReference>
<keyword evidence="12" id="KW-1185">Reference proteome</keyword>